<organism evidence="1 2">
    <name type="scientific">Paenibacillus alvei</name>
    <name type="common">Bacillus alvei</name>
    <dbReference type="NCBI Taxonomy" id="44250"/>
    <lineage>
        <taxon>Bacteria</taxon>
        <taxon>Bacillati</taxon>
        <taxon>Bacillota</taxon>
        <taxon>Bacilli</taxon>
        <taxon>Bacillales</taxon>
        <taxon>Paenibacillaceae</taxon>
        <taxon>Paenibacillus</taxon>
    </lineage>
</organism>
<keyword evidence="2" id="KW-1185">Reference proteome</keyword>
<gene>
    <name evidence="1" type="ORF">M5X12_00090</name>
</gene>
<accession>A0ABT4GQK3</accession>
<protein>
    <submittedName>
        <fullName evidence="1">Uncharacterized protein</fullName>
    </submittedName>
</protein>
<name>A0ABT4GQK3_PAEAL</name>
<dbReference type="Proteomes" id="UP001527181">
    <property type="component" value="Unassembled WGS sequence"/>
</dbReference>
<proteinExistence type="predicted"/>
<comment type="caution">
    <text evidence="1">The sequence shown here is derived from an EMBL/GenBank/DDBJ whole genome shotgun (WGS) entry which is preliminary data.</text>
</comment>
<dbReference type="RefSeq" id="WP_268600590.1">
    <property type="nucleotide sequence ID" value="NZ_JAMDNP010000001.1"/>
</dbReference>
<evidence type="ECO:0000313" key="1">
    <source>
        <dbReference type="EMBL" id="MCY9758960.1"/>
    </source>
</evidence>
<sequence>MKTGLQITVFTTKDELLNAKAGGTTLLASKAKTKEADYQLTVSLDACDLLDGEIRINLSLIRNGLEDVGRIMGEAMGSELQRIIQSLG</sequence>
<dbReference type="EMBL" id="JAMDNP010000001">
    <property type="protein sequence ID" value="MCY9758960.1"/>
    <property type="molecule type" value="Genomic_DNA"/>
</dbReference>
<evidence type="ECO:0000313" key="2">
    <source>
        <dbReference type="Proteomes" id="UP001527181"/>
    </source>
</evidence>
<reference evidence="1 2" key="1">
    <citation type="submission" date="2022-05" db="EMBL/GenBank/DDBJ databases">
        <title>Genome Sequencing of Bee-Associated Microbes.</title>
        <authorList>
            <person name="Dunlap C."/>
        </authorList>
    </citation>
    <scope>NUCLEOTIDE SEQUENCE [LARGE SCALE GENOMIC DNA]</scope>
    <source>
        <strain evidence="1 2">NRRL B-04010</strain>
    </source>
</reference>